<feature type="chain" id="PRO_5032552851" evidence="1">
    <location>
        <begin position="25"/>
        <end position="470"/>
    </location>
</feature>
<evidence type="ECO:0000313" key="3">
    <source>
        <dbReference type="Proteomes" id="UP000663845"/>
    </source>
</evidence>
<organism evidence="2 3">
    <name type="scientific">Adineta steineri</name>
    <dbReference type="NCBI Taxonomy" id="433720"/>
    <lineage>
        <taxon>Eukaryota</taxon>
        <taxon>Metazoa</taxon>
        <taxon>Spiralia</taxon>
        <taxon>Gnathifera</taxon>
        <taxon>Rotifera</taxon>
        <taxon>Eurotatoria</taxon>
        <taxon>Bdelloidea</taxon>
        <taxon>Adinetida</taxon>
        <taxon>Adinetidae</taxon>
        <taxon>Adineta</taxon>
    </lineage>
</organism>
<feature type="signal peptide" evidence="1">
    <location>
        <begin position="1"/>
        <end position="24"/>
    </location>
</feature>
<sequence length="470" mass="50987">MHSSTIIASIIVLVTIVAKHSSVATHDSYLQALRRRTHAYNYDKNQQRNMFLRRLAQQFIEDEDSDEGFDAIMRKRGDSVSNDGTILGISPDYTLWTRATLDSVWVKLPNSNGVLVGGKHFDNAKVIAVTQLNNGTILGIGTDYTLWTRATLNSDWVQIQNNNGVLVGGKHFDNGRVIAVTQLNNGTILGISLDNQLWTRATLDSDWVQIQNSNGASVGGKYLDNAKVIGVTQLNNGTILGISSDYTLWTRATLDSDWVQIQNSNGVLVGGKHLDNAKVIGVTQLNDGTILGIGTDGILWTRATLDSDWVQIQNSNGAVIGVTQLNYPKITGNAHITILNLDPIAIQGANGLIIGVDPNGKLWTRIDLESDWVPAKNNGGTVSAITVLIDGTIVGVDPNGKLWTRIDLKSDWVPAKNNGGTVKDVAQLKDGTIIGVDPNGKLWTRIDLNNNWVPAKNTGGQVQSIAIQYN</sequence>
<proteinExistence type="predicted"/>
<dbReference type="Proteomes" id="UP000663845">
    <property type="component" value="Unassembled WGS sequence"/>
</dbReference>
<protein>
    <submittedName>
        <fullName evidence="2">Uncharacterized protein</fullName>
    </submittedName>
</protein>
<name>A0A815GGJ3_9BILA</name>
<evidence type="ECO:0000256" key="1">
    <source>
        <dbReference type="SAM" id="SignalP"/>
    </source>
</evidence>
<reference evidence="2" key="1">
    <citation type="submission" date="2021-02" db="EMBL/GenBank/DDBJ databases">
        <authorList>
            <person name="Nowell W R."/>
        </authorList>
    </citation>
    <scope>NUCLEOTIDE SEQUENCE</scope>
</reference>
<comment type="caution">
    <text evidence="2">The sequence shown here is derived from an EMBL/GenBank/DDBJ whole genome shotgun (WGS) entry which is preliminary data.</text>
</comment>
<keyword evidence="1" id="KW-0732">Signal</keyword>
<dbReference type="SUPFAM" id="SSF89372">
    <property type="entry name" value="Fucose-specific lectin"/>
    <property type="match status" value="1"/>
</dbReference>
<dbReference type="AlphaFoldDB" id="A0A815GGJ3"/>
<gene>
    <name evidence="2" type="ORF">JYZ213_LOCUS34359</name>
</gene>
<evidence type="ECO:0000313" key="2">
    <source>
        <dbReference type="EMBL" id="CAF1338537.1"/>
    </source>
</evidence>
<accession>A0A815GGJ3</accession>
<dbReference type="EMBL" id="CAJNOG010000698">
    <property type="protein sequence ID" value="CAF1338537.1"/>
    <property type="molecule type" value="Genomic_DNA"/>
</dbReference>